<comment type="caution">
    <text evidence="2">The sequence shown here is derived from an EMBL/GenBank/DDBJ whole genome shotgun (WGS) entry which is preliminary data.</text>
</comment>
<evidence type="ECO:0000313" key="3">
    <source>
        <dbReference type="Proteomes" id="UP001166251"/>
    </source>
</evidence>
<dbReference type="Proteomes" id="UP001166251">
    <property type="component" value="Unassembled WGS sequence"/>
</dbReference>
<proteinExistence type="predicted"/>
<reference evidence="2" key="1">
    <citation type="submission" date="2021-07" db="EMBL/GenBank/DDBJ databases">
        <title>Neiella marina sp. nov., isolated from the intestinal content of sea cucumber Apostichopus japonicus.</title>
        <authorList>
            <person name="Bai X."/>
        </authorList>
    </citation>
    <scope>NUCLEOTIDE SEQUENCE</scope>
    <source>
        <strain evidence="2">126</strain>
    </source>
</reference>
<dbReference type="EMBL" id="JAHZSS010000011">
    <property type="protein sequence ID" value="MBW8191437.1"/>
    <property type="molecule type" value="Genomic_DNA"/>
</dbReference>
<evidence type="ECO:0000313" key="2">
    <source>
        <dbReference type="EMBL" id="MBW8191437.1"/>
    </source>
</evidence>
<sequence length="246" mass="27514">MSKFELVNVDDFFKPAINEPFIQGLDDLAKDIDFADPGSFGAMPVVTKIVIDDECLHVGNRRTQNKTQFIAGYLSAKQAIEYTQSIAVVEEHHFTHVLSAFELLYFELCRIPSCGQRDKVQRAFALILHVQERLVAEHFNCISHTKYLTQCGFSESSHISDMRGYTKTTGSEGNTFAEIMTWACKIELLCQSVGIDLPALVSSDEQKIMLENDEVFDHLPQKNNANSTGAASSQDVVQEVENEDPS</sequence>
<keyword evidence="3" id="KW-1185">Reference proteome</keyword>
<feature type="compositionally biased region" description="Polar residues" evidence="1">
    <location>
        <begin position="221"/>
        <end position="236"/>
    </location>
</feature>
<name>A0ABS7EIG9_9GAMM</name>
<accession>A0ABS7EIG9</accession>
<evidence type="ECO:0000256" key="1">
    <source>
        <dbReference type="SAM" id="MobiDB-lite"/>
    </source>
</evidence>
<organism evidence="2 3">
    <name type="scientific">Neiella holothuriorum</name>
    <dbReference type="NCBI Taxonomy" id="2870530"/>
    <lineage>
        <taxon>Bacteria</taxon>
        <taxon>Pseudomonadati</taxon>
        <taxon>Pseudomonadota</taxon>
        <taxon>Gammaproteobacteria</taxon>
        <taxon>Alteromonadales</taxon>
        <taxon>Echinimonadaceae</taxon>
        <taxon>Neiella</taxon>
    </lineage>
</organism>
<protein>
    <submittedName>
        <fullName evidence="2">Uncharacterized protein</fullName>
    </submittedName>
</protein>
<gene>
    <name evidence="2" type="ORF">K0504_10350</name>
</gene>
<feature type="region of interest" description="Disordered" evidence="1">
    <location>
        <begin position="219"/>
        <end position="246"/>
    </location>
</feature>
<dbReference type="RefSeq" id="WP_220104119.1">
    <property type="nucleotide sequence ID" value="NZ_JAHZSS010000011.1"/>
</dbReference>